<accession>A0ABT8SIB3</accession>
<proteinExistence type="predicted"/>
<dbReference type="SUPFAM" id="SSF47413">
    <property type="entry name" value="lambda repressor-like DNA-binding domains"/>
    <property type="match status" value="1"/>
</dbReference>
<dbReference type="Proteomes" id="UP001169063">
    <property type="component" value="Unassembled WGS sequence"/>
</dbReference>
<dbReference type="PROSITE" id="PS50943">
    <property type="entry name" value="HTH_CROC1"/>
    <property type="match status" value="1"/>
</dbReference>
<evidence type="ECO:0000313" key="4">
    <source>
        <dbReference type="Proteomes" id="UP001169063"/>
    </source>
</evidence>
<keyword evidence="1" id="KW-0238">DNA-binding</keyword>
<organism evidence="3 4">
    <name type="scientific">Peiella sedimenti</name>
    <dbReference type="NCBI Taxonomy" id="3061083"/>
    <lineage>
        <taxon>Bacteria</taxon>
        <taxon>Pseudomonadati</taxon>
        <taxon>Pseudomonadota</taxon>
        <taxon>Alphaproteobacteria</taxon>
        <taxon>Caulobacterales</taxon>
        <taxon>Caulobacteraceae</taxon>
        <taxon>Peiella</taxon>
    </lineage>
</organism>
<evidence type="ECO:0000256" key="1">
    <source>
        <dbReference type="ARBA" id="ARBA00023125"/>
    </source>
</evidence>
<dbReference type="Gene3D" id="1.10.260.40">
    <property type="entry name" value="lambda repressor-like DNA-binding domains"/>
    <property type="match status" value="1"/>
</dbReference>
<protein>
    <submittedName>
        <fullName evidence="3">Helix-turn-helix transcriptional regulator</fullName>
    </submittedName>
</protein>
<evidence type="ECO:0000313" key="3">
    <source>
        <dbReference type="EMBL" id="MDO1558310.1"/>
    </source>
</evidence>
<dbReference type="InterPro" id="IPR001387">
    <property type="entry name" value="Cro/C1-type_HTH"/>
</dbReference>
<dbReference type="EMBL" id="JAUKTR010000001">
    <property type="protein sequence ID" value="MDO1558310.1"/>
    <property type="molecule type" value="Genomic_DNA"/>
</dbReference>
<dbReference type="PANTHER" id="PTHR46558">
    <property type="entry name" value="TRACRIPTIONAL REGULATORY PROTEIN-RELATED-RELATED"/>
    <property type="match status" value="1"/>
</dbReference>
<dbReference type="SMART" id="SM00530">
    <property type="entry name" value="HTH_XRE"/>
    <property type="match status" value="1"/>
</dbReference>
<reference evidence="3" key="1">
    <citation type="submission" date="2023-07" db="EMBL/GenBank/DDBJ databases">
        <title>Brevundimonas soil sp. nov., isolated from the soil of chemical plant.</title>
        <authorList>
            <person name="Wu N."/>
        </authorList>
    </citation>
    <scope>NUCLEOTIDE SEQUENCE</scope>
    <source>
        <strain evidence="3">XZ-24</strain>
    </source>
</reference>
<dbReference type="PANTHER" id="PTHR46558:SF4">
    <property type="entry name" value="DNA-BIDING PHAGE PROTEIN"/>
    <property type="match status" value="1"/>
</dbReference>
<sequence length="121" mass="13158">MTRLGADAADVAIGARLRTQRRALGVTQLALAEHLGVTFQQVQKYEKGVNRMSATMLASAAKFLKTSLAALLGEDDESSVAEPILKNLHVGGATELLALYRELSPRRRRALLELARAMIED</sequence>
<dbReference type="Pfam" id="PF01381">
    <property type="entry name" value="HTH_3"/>
    <property type="match status" value="1"/>
</dbReference>
<comment type="caution">
    <text evidence="3">The sequence shown here is derived from an EMBL/GenBank/DDBJ whole genome shotgun (WGS) entry which is preliminary data.</text>
</comment>
<dbReference type="CDD" id="cd00093">
    <property type="entry name" value="HTH_XRE"/>
    <property type="match status" value="1"/>
</dbReference>
<feature type="domain" description="HTH cro/C1-type" evidence="2">
    <location>
        <begin position="17"/>
        <end position="71"/>
    </location>
</feature>
<keyword evidence="4" id="KW-1185">Reference proteome</keyword>
<name>A0ABT8SIB3_9CAUL</name>
<gene>
    <name evidence="3" type="ORF">Q0812_02575</name>
</gene>
<dbReference type="RefSeq" id="WP_302108729.1">
    <property type="nucleotide sequence ID" value="NZ_JAUKTR010000001.1"/>
</dbReference>
<evidence type="ECO:0000259" key="2">
    <source>
        <dbReference type="PROSITE" id="PS50943"/>
    </source>
</evidence>
<dbReference type="InterPro" id="IPR010982">
    <property type="entry name" value="Lambda_DNA-bd_dom_sf"/>
</dbReference>